<dbReference type="GO" id="GO:0005524">
    <property type="term" value="F:ATP binding"/>
    <property type="evidence" value="ECO:0007669"/>
    <property type="project" value="InterPro"/>
</dbReference>
<dbReference type="AlphaFoldDB" id="A0A423K9G3"/>
<dbReference type="Pfam" id="PF13304">
    <property type="entry name" value="AAA_21"/>
    <property type="match status" value="1"/>
</dbReference>
<dbReference type="GO" id="GO:0016887">
    <property type="term" value="F:ATP hydrolysis activity"/>
    <property type="evidence" value="ECO:0007669"/>
    <property type="project" value="InterPro"/>
</dbReference>
<accession>A0A423K9G3</accession>
<dbReference type="PANTHER" id="PTHR43581">
    <property type="entry name" value="ATP/GTP PHOSPHATASE"/>
    <property type="match status" value="1"/>
</dbReference>
<dbReference type="PANTHER" id="PTHR43581:SF4">
    <property type="entry name" value="ATP_GTP PHOSPHATASE"/>
    <property type="match status" value="1"/>
</dbReference>
<evidence type="ECO:0000259" key="1">
    <source>
        <dbReference type="Pfam" id="PF13304"/>
    </source>
</evidence>
<comment type="caution">
    <text evidence="2">The sequence shown here is derived from an EMBL/GenBank/DDBJ whole genome shotgun (WGS) entry which is preliminary data.</text>
</comment>
<dbReference type="InterPro" id="IPR003959">
    <property type="entry name" value="ATPase_AAA_core"/>
</dbReference>
<proteinExistence type="predicted"/>
<name>A0A423K9G3_9PSED</name>
<dbReference type="InterPro" id="IPR051396">
    <property type="entry name" value="Bact_Antivir_Def_Nuclease"/>
</dbReference>
<reference evidence="2 3" key="1">
    <citation type="submission" date="2016-10" db="EMBL/GenBank/DDBJ databases">
        <title>Comparative genome analysis of multiple Pseudomonas spp. focuses on biocontrol and plant growth promoting traits.</title>
        <authorList>
            <person name="Tao X.-Y."/>
            <person name="Taylor C.G."/>
        </authorList>
    </citation>
    <scope>NUCLEOTIDE SEQUENCE [LARGE SCALE GENOMIC DNA]</scope>
    <source>
        <strain evidence="2 3">37A10</strain>
    </source>
</reference>
<feature type="domain" description="ATPase AAA-type core" evidence="1">
    <location>
        <begin position="24"/>
        <end position="277"/>
    </location>
</feature>
<dbReference type="EMBL" id="MOBQ01000011">
    <property type="protein sequence ID" value="RON48531.1"/>
    <property type="molecule type" value="Genomic_DNA"/>
</dbReference>
<organism evidence="2 3">
    <name type="scientific">Pseudomonas frederiksbergensis</name>
    <dbReference type="NCBI Taxonomy" id="104087"/>
    <lineage>
        <taxon>Bacteria</taxon>
        <taxon>Pseudomonadati</taxon>
        <taxon>Pseudomonadota</taxon>
        <taxon>Gammaproteobacteria</taxon>
        <taxon>Pseudomonadales</taxon>
        <taxon>Pseudomonadaceae</taxon>
        <taxon>Pseudomonas</taxon>
    </lineage>
</organism>
<evidence type="ECO:0000313" key="2">
    <source>
        <dbReference type="EMBL" id="RON48531.1"/>
    </source>
</evidence>
<dbReference type="InterPro" id="IPR027417">
    <property type="entry name" value="P-loop_NTPase"/>
</dbReference>
<gene>
    <name evidence="2" type="ORF">BK666_08895</name>
</gene>
<evidence type="ECO:0000313" key="3">
    <source>
        <dbReference type="Proteomes" id="UP000285349"/>
    </source>
</evidence>
<dbReference type="OrthoDB" id="3322489at2"/>
<dbReference type="SUPFAM" id="SSF52540">
    <property type="entry name" value="P-loop containing nucleoside triphosphate hydrolases"/>
    <property type="match status" value="1"/>
</dbReference>
<dbReference type="RefSeq" id="WP_123509304.1">
    <property type="nucleotide sequence ID" value="NZ_MOBQ01000011.1"/>
</dbReference>
<dbReference type="CDD" id="cd00267">
    <property type="entry name" value="ABC_ATPase"/>
    <property type="match status" value="1"/>
</dbReference>
<protein>
    <recommendedName>
        <fullName evidence="1">ATPase AAA-type core domain-containing protein</fullName>
    </recommendedName>
</protein>
<sequence length="559" mass="62236">MATIHLKELEFEGNLKISLEDDSILVIIGPNNTGKSATLNSIRSRIRQEDPLPSALKSLRLKRTPKLEELKIQLSAAKDQYGTYSLPGQSFHESTLSGWWSDSSETVGSYFAQLAISDLTTRARLADCDPPPTFDSRVENSANHPFQHMYRNSELEEAISTVFHRAFKRDLIVHRAAGNSIPVYVGERPTISPGEDRVSRSYLERLEKLDKLESQGDGVRSFVSIIARVITEQRTIQLIDEPEAFLHPPQAKLLSESIADLSTSRQTIIATHSSLVLQGLLNKHSDRISVIRLARPKNKPVASYLESAQIADLWRDPILRFSNILDGLFHEGVIITEADADCRFYEALINASIDTTSRPDIHYTYSGGKDRLPIVISALIRLGVPVATIVDFDALNNIQPLRRIVEAHNGDWTMIERDWSSVKKAVEDKAVFLSGDKYRSEVNVQLKRYGTGEVVPKEVLREIKKLTRQASPWDSVKDAGIAAVAPGEPTLAIKRLLSALSSLGIFVAPNGEMEGFCRSVGGHGPRWVEAILQKDIAKDDELGSARTFVRQIVEFLKAE</sequence>
<dbReference type="Gene3D" id="3.40.50.300">
    <property type="entry name" value="P-loop containing nucleotide triphosphate hydrolases"/>
    <property type="match status" value="1"/>
</dbReference>
<dbReference type="Proteomes" id="UP000285349">
    <property type="component" value="Unassembled WGS sequence"/>
</dbReference>